<dbReference type="PANTHER" id="PTHR30146">
    <property type="entry name" value="LACI-RELATED TRANSCRIPTIONAL REPRESSOR"/>
    <property type="match status" value="1"/>
</dbReference>
<dbReference type="InterPro" id="IPR028082">
    <property type="entry name" value="Peripla_BP_I"/>
</dbReference>
<evidence type="ECO:0000256" key="2">
    <source>
        <dbReference type="ARBA" id="ARBA00023125"/>
    </source>
</evidence>
<feature type="domain" description="HTH lacI-type" evidence="5">
    <location>
        <begin position="32"/>
        <end position="86"/>
    </location>
</feature>
<dbReference type="EMBL" id="CP035810">
    <property type="protein sequence ID" value="QIN29791.1"/>
    <property type="molecule type" value="Genomic_DNA"/>
</dbReference>
<evidence type="ECO:0000256" key="4">
    <source>
        <dbReference type="SAM" id="MobiDB-lite"/>
    </source>
</evidence>
<reference evidence="6 7" key="1">
    <citation type="submission" date="2019-02" db="EMBL/GenBank/DDBJ databases">
        <title>Complete Genome Sequence and Methylome Analysis of Brevibacterium luteolum NEB1784.</title>
        <authorList>
            <person name="Fomenkov A."/>
            <person name="Roberts R.J."/>
        </authorList>
    </citation>
    <scope>NUCLEOTIDE SEQUENCE [LARGE SCALE GENOMIC DNA]</scope>
    <source>
        <strain evidence="6 7">NEB1784</strain>
    </source>
</reference>
<keyword evidence="2" id="KW-0238">DNA-binding</keyword>
<evidence type="ECO:0000259" key="5">
    <source>
        <dbReference type="PROSITE" id="PS50932"/>
    </source>
</evidence>
<dbReference type="SUPFAM" id="SSF53822">
    <property type="entry name" value="Periplasmic binding protein-like I"/>
    <property type="match status" value="1"/>
</dbReference>
<proteinExistence type="predicted"/>
<dbReference type="PROSITE" id="PS50932">
    <property type="entry name" value="HTH_LACI_2"/>
    <property type="match status" value="1"/>
</dbReference>
<evidence type="ECO:0000256" key="3">
    <source>
        <dbReference type="ARBA" id="ARBA00023163"/>
    </source>
</evidence>
<accession>A0A6G8KYT6</accession>
<dbReference type="KEGG" id="blut:EW640_11285"/>
<dbReference type="GO" id="GO:0003700">
    <property type="term" value="F:DNA-binding transcription factor activity"/>
    <property type="evidence" value="ECO:0007669"/>
    <property type="project" value="TreeGrafter"/>
</dbReference>
<evidence type="ECO:0000313" key="6">
    <source>
        <dbReference type="EMBL" id="QIN29791.1"/>
    </source>
</evidence>
<feature type="region of interest" description="Disordered" evidence="4">
    <location>
        <begin position="340"/>
        <end position="361"/>
    </location>
</feature>
<dbReference type="SUPFAM" id="SSF47413">
    <property type="entry name" value="lambda repressor-like DNA-binding domains"/>
    <property type="match status" value="1"/>
</dbReference>
<dbReference type="AlphaFoldDB" id="A0A6G8KYT6"/>
<keyword evidence="3" id="KW-0804">Transcription</keyword>
<dbReference type="Gene3D" id="3.40.50.2300">
    <property type="match status" value="2"/>
</dbReference>
<dbReference type="Gene3D" id="1.10.260.40">
    <property type="entry name" value="lambda repressor-like DNA-binding domains"/>
    <property type="match status" value="1"/>
</dbReference>
<dbReference type="Pfam" id="PF00356">
    <property type="entry name" value="LacI"/>
    <property type="match status" value="1"/>
</dbReference>
<protein>
    <submittedName>
        <fullName evidence="6">LacI family transcriptional regulator</fullName>
    </submittedName>
</protein>
<dbReference type="Proteomes" id="UP000501518">
    <property type="component" value="Chromosome"/>
</dbReference>
<organism evidence="6 7">
    <name type="scientific">Brevibacterium luteolum</name>
    <dbReference type="NCBI Taxonomy" id="199591"/>
    <lineage>
        <taxon>Bacteria</taxon>
        <taxon>Bacillati</taxon>
        <taxon>Actinomycetota</taxon>
        <taxon>Actinomycetes</taxon>
        <taxon>Micrococcales</taxon>
        <taxon>Brevibacteriaceae</taxon>
        <taxon>Brevibacterium</taxon>
    </lineage>
</organism>
<dbReference type="PANTHER" id="PTHR30146:SF153">
    <property type="entry name" value="LACTOSE OPERON REPRESSOR"/>
    <property type="match status" value="1"/>
</dbReference>
<dbReference type="InterPro" id="IPR046335">
    <property type="entry name" value="LacI/GalR-like_sensor"/>
</dbReference>
<feature type="region of interest" description="Disordered" evidence="4">
    <location>
        <begin position="1"/>
        <end position="30"/>
    </location>
</feature>
<dbReference type="SMART" id="SM00354">
    <property type="entry name" value="HTH_LACI"/>
    <property type="match status" value="1"/>
</dbReference>
<dbReference type="CDD" id="cd01392">
    <property type="entry name" value="HTH_LacI"/>
    <property type="match status" value="1"/>
</dbReference>
<dbReference type="InterPro" id="IPR010982">
    <property type="entry name" value="Lambda_DNA-bd_dom_sf"/>
</dbReference>
<gene>
    <name evidence="6" type="ORF">EW640_11285</name>
</gene>
<dbReference type="InterPro" id="IPR000843">
    <property type="entry name" value="HTH_LacI"/>
</dbReference>
<sequence>MTGRAKRRQADTPPHAGDQADTAKSSRTPSAVTIRDVAAAAGVSMSTVSHTFSGARPISKKTRDRVLAASRELGYVPNAHARNLRLGRSGMIGLILRPRFAVAGTPDVAETFNRLIGSAATAALRRRLGLVHVPALDDDTYEVPPMDGCVVAHPYENDETIRFLERTEIPFVLADRDPARTDLPWTVEIDYETGLKDIFEATSPDGRHVILMPGTEGNQWNREAERVYTEWCGATGQTPEVRLLSEGATPEETRSFAVEVLEQHNLPVGLVFASSNSGIQIIEAAEQLGLEIPDELSLAALTDSTHSIASVPSITSLDLAHEELTETAVELLTKRIAGSAPPDSPIKVSPSVRIRASSPVN</sequence>
<dbReference type="GO" id="GO:0000976">
    <property type="term" value="F:transcription cis-regulatory region binding"/>
    <property type="evidence" value="ECO:0007669"/>
    <property type="project" value="TreeGrafter"/>
</dbReference>
<evidence type="ECO:0000256" key="1">
    <source>
        <dbReference type="ARBA" id="ARBA00023015"/>
    </source>
</evidence>
<dbReference type="CDD" id="cd06267">
    <property type="entry name" value="PBP1_LacI_sugar_binding-like"/>
    <property type="match status" value="1"/>
</dbReference>
<dbReference type="Pfam" id="PF13377">
    <property type="entry name" value="Peripla_BP_3"/>
    <property type="match status" value="1"/>
</dbReference>
<keyword evidence="1" id="KW-0805">Transcription regulation</keyword>
<name>A0A6G8KYT6_9MICO</name>
<evidence type="ECO:0000313" key="7">
    <source>
        <dbReference type="Proteomes" id="UP000501518"/>
    </source>
</evidence>